<dbReference type="RefSeq" id="WP_048700155.1">
    <property type="nucleotide sequence ID" value="NZ_HG764815.1"/>
</dbReference>
<dbReference type="STRING" id="1193182.BN11_4820011"/>
<keyword evidence="1" id="KW-0472">Membrane</keyword>
<feature type="transmembrane region" description="Helical" evidence="1">
    <location>
        <begin position="86"/>
        <end position="107"/>
    </location>
</feature>
<sequence length="212" mass="22168">MKTHHTIALALTAPWVVLLGYDFGHRVATGDGTWVTDSDLIDNTVLSFLGTWAIGIMFASLAWVVHKEREHFAGAPKAARWARRPLLVSLIALTLGFCLVSSTQVALSVDSGFFYDASGLVAFLAISALSLSALTVGLASARSMALGYGGRILALVLPTVVLGIVTALLADFPASPVFGTFVTLIGLATLGMGAERPTTGRVDPSALQVNGQ</sequence>
<reference evidence="2 3" key="1">
    <citation type="journal article" date="2013" name="ISME J.">
        <title>A metabolic model for members of the genus Tetrasphaera involved in enhanced biological phosphorus removal.</title>
        <authorList>
            <person name="Kristiansen R."/>
            <person name="Nguyen H.T.T."/>
            <person name="Saunders A.M."/>
            <person name="Nielsen J.L."/>
            <person name="Wimmer R."/>
            <person name="Le V.Q."/>
            <person name="McIlroy S.J."/>
            <person name="Petrovski S."/>
            <person name="Seviour R.J."/>
            <person name="Calteau A."/>
            <person name="Nielsen K.L."/>
            <person name="Nielsen P.H."/>
        </authorList>
    </citation>
    <scope>NUCLEOTIDE SEQUENCE [LARGE SCALE GENOMIC DNA]</scope>
    <source>
        <strain evidence="2 3">Ben110</strain>
    </source>
</reference>
<evidence type="ECO:0000313" key="3">
    <source>
        <dbReference type="Proteomes" id="UP000035763"/>
    </source>
</evidence>
<evidence type="ECO:0000256" key="1">
    <source>
        <dbReference type="SAM" id="Phobius"/>
    </source>
</evidence>
<dbReference type="Proteomes" id="UP000035763">
    <property type="component" value="Unassembled WGS sequence"/>
</dbReference>
<name>W6K012_9MICO</name>
<comment type="caution">
    <text evidence="2">The sequence shown here is derived from an EMBL/GenBank/DDBJ whole genome shotgun (WGS) entry which is preliminary data.</text>
</comment>
<feature type="transmembrane region" description="Helical" evidence="1">
    <location>
        <begin position="176"/>
        <end position="194"/>
    </location>
</feature>
<feature type="transmembrane region" description="Helical" evidence="1">
    <location>
        <begin position="119"/>
        <end position="140"/>
    </location>
</feature>
<gene>
    <name evidence="2" type="ORF">BN11_4820011</name>
</gene>
<dbReference type="EMBL" id="CAJA01000426">
    <property type="protein sequence ID" value="CCH74812.1"/>
    <property type="molecule type" value="Genomic_DNA"/>
</dbReference>
<accession>W6K012</accession>
<protein>
    <submittedName>
        <fullName evidence="2">Uncharacterized protein</fullName>
    </submittedName>
</protein>
<keyword evidence="1" id="KW-0812">Transmembrane</keyword>
<organism evidence="2 3">
    <name type="scientific">Nostocoides australiense Ben110</name>
    <dbReference type="NCBI Taxonomy" id="1193182"/>
    <lineage>
        <taxon>Bacteria</taxon>
        <taxon>Bacillati</taxon>
        <taxon>Actinomycetota</taxon>
        <taxon>Actinomycetes</taxon>
        <taxon>Micrococcales</taxon>
        <taxon>Intrasporangiaceae</taxon>
        <taxon>Nostocoides</taxon>
    </lineage>
</organism>
<proteinExistence type="predicted"/>
<feature type="transmembrane region" description="Helical" evidence="1">
    <location>
        <begin position="44"/>
        <end position="65"/>
    </location>
</feature>
<evidence type="ECO:0000313" key="2">
    <source>
        <dbReference type="EMBL" id="CCH74812.1"/>
    </source>
</evidence>
<feature type="transmembrane region" description="Helical" evidence="1">
    <location>
        <begin position="152"/>
        <end position="170"/>
    </location>
</feature>
<dbReference type="AlphaFoldDB" id="W6K012"/>
<keyword evidence="3" id="KW-1185">Reference proteome</keyword>
<keyword evidence="1" id="KW-1133">Transmembrane helix</keyword>